<sequence>MSRLIFAFPTKYLLARHSRLSVLLIQSRVHSAEFFLGSLWCSRRLPAWFCFRFFSDSLHQRRTDIAVVTRMAKFITISLLAYAAAFLLFTPVSATDPRDEPYIQGIISAVPDPTTHIDPLSYIKHRIDEIVSSGLSGTSCTKEDVFKSPEEIPEERIPFVRSYHHTALVRLNRLLQSLTVYINDYRFHNARQVLPMYMM</sequence>
<proteinExistence type="predicted"/>
<dbReference type="EMBL" id="QEAN01000734">
    <property type="protein sequence ID" value="TPX30055.1"/>
    <property type="molecule type" value="Genomic_DNA"/>
</dbReference>
<name>A0A507BXH8_9FUNG</name>
<accession>A0A507BXH8</accession>
<comment type="caution">
    <text evidence="1">The sequence shown here is derived from an EMBL/GenBank/DDBJ whole genome shotgun (WGS) entry which is preliminary data.</text>
</comment>
<reference evidence="1 2" key="1">
    <citation type="journal article" date="2019" name="Sci. Rep.">
        <title>Comparative genomics of chytrid fungi reveal insights into the obligate biotrophic and pathogenic lifestyle of Synchytrium endobioticum.</title>
        <authorList>
            <person name="van de Vossenberg B.T.L.H."/>
            <person name="Warris S."/>
            <person name="Nguyen H.D.T."/>
            <person name="van Gent-Pelzer M.P.E."/>
            <person name="Joly D.L."/>
            <person name="van de Geest H.C."/>
            <person name="Bonants P.J.M."/>
            <person name="Smith D.S."/>
            <person name="Levesque C.A."/>
            <person name="van der Lee T.A.J."/>
        </authorList>
    </citation>
    <scope>NUCLEOTIDE SEQUENCE [LARGE SCALE GENOMIC DNA]</scope>
    <source>
        <strain evidence="1 2">MB42</strain>
    </source>
</reference>
<dbReference type="AlphaFoldDB" id="A0A507BXH8"/>
<keyword evidence="2" id="KW-1185">Reference proteome</keyword>
<evidence type="ECO:0000313" key="1">
    <source>
        <dbReference type="EMBL" id="TPX30055.1"/>
    </source>
</evidence>
<evidence type="ECO:0000313" key="2">
    <source>
        <dbReference type="Proteomes" id="UP000317494"/>
    </source>
</evidence>
<protein>
    <submittedName>
        <fullName evidence="1">Uncharacterized protein</fullName>
    </submittedName>
</protein>
<gene>
    <name evidence="1" type="ORF">SeMB42_g07992</name>
</gene>
<organism evidence="1 2">
    <name type="scientific">Synchytrium endobioticum</name>
    <dbReference type="NCBI Taxonomy" id="286115"/>
    <lineage>
        <taxon>Eukaryota</taxon>
        <taxon>Fungi</taxon>
        <taxon>Fungi incertae sedis</taxon>
        <taxon>Chytridiomycota</taxon>
        <taxon>Chytridiomycota incertae sedis</taxon>
        <taxon>Chytridiomycetes</taxon>
        <taxon>Synchytriales</taxon>
        <taxon>Synchytriaceae</taxon>
        <taxon>Synchytrium</taxon>
    </lineage>
</organism>
<dbReference type="Proteomes" id="UP000317494">
    <property type="component" value="Unassembled WGS sequence"/>
</dbReference>
<dbReference type="VEuPathDB" id="FungiDB:SeMB42_g07992"/>